<evidence type="ECO:0000313" key="2">
    <source>
        <dbReference type="Proteomes" id="UP000799423"/>
    </source>
</evidence>
<accession>A0A6A7ASE5</accession>
<evidence type="ECO:0000313" key="1">
    <source>
        <dbReference type="EMBL" id="KAF2846236.1"/>
    </source>
</evidence>
<organism evidence="1 2">
    <name type="scientific">Plenodomus tracheiphilus IPT5</name>
    <dbReference type="NCBI Taxonomy" id="1408161"/>
    <lineage>
        <taxon>Eukaryota</taxon>
        <taxon>Fungi</taxon>
        <taxon>Dikarya</taxon>
        <taxon>Ascomycota</taxon>
        <taxon>Pezizomycotina</taxon>
        <taxon>Dothideomycetes</taxon>
        <taxon>Pleosporomycetidae</taxon>
        <taxon>Pleosporales</taxon>
        <taxon>Pleosporineae</taxon>
        <taxon>Leptosphaeriaceae</taxon>
        <taxon>Plenodomus</taxon>
    </lineage>
</organism>
<dbReference type="AlphaFoldDB" id="A0A6A7ASE5"/>
<sequence>MKTFGFLDLSSELRNRIYRIAANDADRGVEKRISRRDETSPIDTDFYRSRGYYGLTQTCRLIRTEFRLQYLRDRAVSVHIRDADDYLASVLTPDAIASESNVGWFSIRAERQRRNDYPRKLRPLLMKLYSAANLQFRFTEGQGPSVFNNTFLRYHLEWRDALMNDIKHIDADEASHWGLRIVLNPGSAMTWVKDCTRAWFRILHMSEEALAFFEKLGLNPESDMIFIRRGTKVPRDMTSSGMGKRSLIDKAKLGRNSDAGSIQSKQPLLIPESRSMSFATSLAPSTVNQDVQQS</sequence>
<gene>
    <name evidence="1" type="ORF">T440DRAFT_472069</name>
</gene>
<keyword evidence="2" id="KW-1185">Reference proteome</keyword>
<name>A0A6A7ASE5_9PLEO</name>
<proteinExistence type="predicted"/>
<dbReference type="Proteomes" id="UP000799423">
    <property type="component" value="Unassembled WGS sequence"/>
</dbReference>
<dbReference type="EMBL" id="MU006337">
    <property type="protein sequence ID" value="KAF2846236.1"/>
    <property type="molecule type" value="Genomic_DNA"/>
</dbReference>
<reference evidence="1" key="1">
    <citation type="submission" date="2020-01" db="EMBL/GenBank/DDBJ databases">
        <authorList>
            <consortium name="DOE Joint Genome Institute"/>
            <person name="Haridas S."/>
            <person name="Albert R."/>
            <person name="Binder M."/>
            <person name="Bloem J."/>
            <person name="Labutti K."/>
            <person name="Salamov A."/>
            <person name="Andreopoulos B."/>
            <person name="Baker S.E."/>
            <person name="Barry K."/>
            <person name="Bills G."/>
            <person name="Bluhm B.H."/>
            <person name="Cannon C."/>
            <person name="Castanera R."/>
            <person name="Culley D.E."/>
            <person name="Daum C."/>
            <person name="Ezra D."/>
            <person name="Gonzalez J.B."/>
            <person name="Henrissat B."/>
            <person name="Kuo A."/>
            <person name="Liang C."/>
            <person name="Lipzen A."/>
            <person name="Lutzoni F."/>
            <person name="Magnuson J."/>
            <person name="Mondo S."/>
            <person name="Nolan M."/>
            <person name="Ohm R."/>
            <person name="Pangilinan J."/>
            <person name="Park H.-J."/>
            <person name="Ramirez L."/>
            <person name="Alfaro M."/>
            <person name="Sun H."/>
            <person name="Tritt A."/>
            <person name="Yoshinaga Y."/>
            <person name="Zwiers L.-H."/>
            <person name="Turgeon B.G."/>
            <person name="Goodwin S.B."/>
            <person name="Spatafora J.W."/>
            <person name="Crous P.W."/>
            <person name="Grigoriev I.V."/>
        </authorList>
    </citation>
    <scope>NUCLEOTIDE SEQUENCE</scope>
    <source>
        <strain evidence="1">IPT5</strain>
    </source>
</reference>
<dbReference type="OrthoDB" id="4133832at2759"/>
<protein>
    <submittedName>
        <fullName evidence="1">Uncharacterized protein</fullName>
    </submittedName>
</protein>